<organism evidence="1 2">
    <name type="scientific">[Clostridium] leptum DSM 753</name>
    <dbReference type="NCBI Taxonomy" id="428125"/>
    <lineage>
        <taxon>Bacteria</taxon>
        <taxon>Bacillati</taxon>
        <taxon>Bacillota</taxon>
        <taxon>Clostridia</taxon>
        <taxon>Eubacteriales</taxon>
        <taxon>Oscillospiraceae</taxon>
        <taxon>Oscillospiraceae incertae sedis</taxon>
    </lineage>
</organism>
<dbReference type="AlphaFoldDB" id="A7VXU3"/>
<name>A7VXU3_9FIRM</name>
<dbReference type="Proteomes" id="UP000003490">
    <property type="component" value="Unassembled WGS sequence"/>
</dbReference>
<reference evidence="1 2" key="2">
    <citation type="submission" date="2007-08" db="EMBL/GenBank/DDBJ databases">
        <authorList>
            <person name="Fulton L."/>
            <person name="Clifton S."/>
            <person name="Fulton B."/>
            <person name="Xu J."/>
            <person name="Minx P."/>
            <person name="Pepin K.H."/>
            <person name="Johnson M."/>
            <person name="Thiruvilangam P."/>
            <person name="Bhonagiri V."/>
            <person name="Nash W.E."/>
            <person name="Wang C."/>
            <person name="Mardis E.R."/>
            <person name="Wilson R.K."/>
        </authorList>
    </citation>
    <scope>NUCLEOTIDE SEQUENCE [LARGE SCALE GENOMIC DNA]</scope>
    <source>
        <strain evidence="1 2">DSM 753</strain>
    </source>
</reference>
<comment type="caution">
    <text evidence="1">The sequence shown here is derived from an EMBL/GenBank/DDBJ whole genome shotgun (WGS) entry which is preliminary data.</text>
</comment>
<dbReference type="EMBL" id="ABCB02000021">
    <property type="protein sequence ID" value="EDO59371.1"/>
    <property type="molecule type" value="Genomic_DNA"/>
</dbReference>
<evidence type="ECO:0000313" key="2">
    <source>
        <dbReference type="Proteomes" id="UP000003490"/>
    </source>
</evidence>
<evidence type="ECO:0000313" key="1">
    <source>
        <dbReference type="EMBL" id="EDO59371.1"/>
    </source>
</evidence>
<accession>A7VXU3</accession>
<protein>
    <submittedName>
        <fullName evidence="1">Uncharacterized protein</fullName>
    </submittedName>
</protein>
<dbReference type="HOGENOM" id="CLU_3307411_0_0_9"/>
<reference evidence="1 2" key="1">
    <citation type="submission" date="2007-08" db="EMBL/GenBank/DDBJ databases">
        <title>Draft genome sequence of Clostridium leptum (DSM 753).</title>
        <authorList>
            <person name="Sudarsanam P."/>
            <person name="Ley R."/>
            <person name="Guruge J."/>
            <person name="Turnbaugh P.J."/>
            <person name="Mahowald M."/>
            <person name="Liep D."/>
            <person name="Gordon J."/>
        </authorList>
    </citation>
    <scope>NUCLEOTIDE SEQUENCE [LARGE SCALE GENOMIC DNA]</scope>
    <source>
        <strain evidence="1 2">DSM 753</strain>
    </source>
</reference>
<proteinExistence type="predicted"/>
<sequence>MLPDHHFDFSVITVWPDCNDHHMYGVCDTNRRIFTDRYS</sequence>
<gene>
    <name evidence="1" type="ORF">CLOLEP_03419</name>
</gene>